<comment type="caution">
    <text evidence="1">The sequence shown here is derived from an EMBL/GenBank/DDBJ whole genome shotgun (WGS) entry which is preliminary data.</text>
</comment>
<name>A0A1R1PPL9_ZANCU</name>
<dbReference type="Proteomes" id="UP000188320">
    <property type="component" value="Unassembled WGS sequence"/>
</dbReference>
<evidence type="ECO:0000313" key="2">
    <source>
        <dbReference type="Proteomes" id="UP000188320"/>
    </source>
</evidence>
<sequence length="66" mass="6972">MPVLLPFPPLFPPALPPPIVPSVLPPPMCSTVDGTPISILLKAAGHSNLYIFANSLRSPISFPTIL</sequence>
<protein>
    <submittedName>
        <fullName evidence="1">Uncharacterized protein</fullName>
    </submittedName>
</protein>
<gene>
    <name evidence="1" type="ORF">AX774_g3569</name>
</gene>
<dbReference type="AlphaFoldDB" id="A0A1R1PPL9"/>
<organism evidence="1 2">
    <name type="scientific">Zancudomyces culisetae</name>
    <name type="common">Gut fungus</name>
    <name type="synonym">Smittium culisetae</name>
    <dbReference type="NCBI Taxonomy" id="1213189"/>
    <lineage>
        <taxon>Eukaryota</taxon>
        <taxon>Fungi</taxon>
        <taxon>Fungi incertae sedis</taxon>
        <taxon>Zoopagomycota</taxon>
        <taxon>Kickxellomycotina</taxon>
        <taxon>Harpellomycetes</taxon>
        <taxon>Harpellales</taxon>
        <taxon>Legeriomycetaceae</taxon>
        <taxon>Zancudomyces</taxon>
    </lineage>
</organism>
<accession>A0A1R1PPL9</accession>
<keyword evidence="2" id="KW-1185">Reference proteome</keyword>
<dbReference type="EMBL" id="LSSK01000559">
    <property type="protein sequence ID" value="OMH82936.1"/>
    <property type="molecule type" value="Genomic_DNA"/>
</dbReference>
<proteinExistence type="predicted"/>
<reference evidence="2" key="1">
    <citation type="submission" date="2017-01" db="EMBL/GenBank/DDBJ databases">
        <authorList>
            <person name="Wang Y."/>
            <person name="White M."/>
            <person name="Kvist S."/>
            <person name="Moncalvo J.-M."/>
        </authorList>
    </citation>
    <scope>NUCLEOTIDE SEQUENCE [LARGE SCALE GENOMIC DNA]</scope>
    <source>
        <strain evidence="2">COL-18-3</strain>
    </source>
</reference>
<evidence type="ECO:0000313" key="1">
    <source>
        <dbReference type="EMBL" id="OMH82936.1"/>
    </source>
</evidence>